<accession>G5B0E0</accession>
<dbReference type="GO" id="GO:0005886">
    <property type="term" value="C:plasma membrane"/>
    <property type="evidence" value="ECO:0007669"/>
    <property type="project" value="UniProtKB-SubCell"/>
</dbReference>
<keyword evidence="3" id="KW-0716">Sensory transduction</keyword>
<keyword evidence="4 12" id="KW-0812">Transmembrane</keyword>
<evidence type="ECO:0000256" key="4">
    <source>
        <dbReference type="ARBA" id="ARBA00022692"/>
    </source>
</evidence>
<feature type="transmembrane region" description="Helical" evidence="12">
    <location>
        <begin position="183"/>
        <end position="205"/>
    </location>
</feature>
<evidence type="ECO:0000256" key="8">
    <source>
        <dbReference type="ARBA" id="ARBA00023136"/>
    </source>
</evidence>
<evidence type="ECO:0000256" key="1">
    <source>
        <dbReference type="ARBA" id="ARBA00004651"/>
    </source>
</evidence>
<dbReference type="InterPro" id="IPR000276">
    <property type="entry name" value="GPCR_Rhodpsn"/>
</dbReference>
<comment type="subcellular location">
    <subcellularLocation>
        <location evidence="1">Cell membrane</location>
        <topology evidence="1">Multi-pass membrane protein</topology>
    </subcellularLocation>
</comment>
<dbReference type="InterPro" id="IPR000725">
    <property type="entry name" value="Olfact_rcpt"/>
</dbReference>
<dbReference type="PRINTS" id="PR00245">
    <property type="entry name" value="OLFACTORYR"/>
</dbReference>
<keyword evidence="2" id="KW-1003">Cell membrane</keyword>
<keyword evidence="6 12" id="KW-1133">Transmembrane helix</keyword>
<evidence type="ECO:0000256" key="9">
    <source>
        <dbReference type="ARBA" id="ARBA00023170"/>
    </source>
</evidence>
<keyword evidence="8 12" id="KW-0472">Membrane</keyword>
<evidence type="ECO:0000256" key="3">
    <source>
        <dbReference type="ARBA" id="ARBA00022606"/>
    </source>
</evidence>
<feature type="domain" description="G-protein coupled receptors family 1 profile" evidence="13">
    <location>
        <begin position="20"/>
        <end position="229"/>
    </location>
</feature>
<dbReference type="GO" id="GO:0004930">
    <property type="term" value="F:G protein-coupled receptor activity"/>
    <property type="evidence" value="ECO:0007669"/>
    <property type="project" value="UniProtKB-KW"/>
</dbReference>
<evidence type="ECO:0000259" key="13">
    <source>
        <dbReference type="PROSITE" id="PS50262"/>
    </source>
</evidence>
<evidence type="ECO:0000256" key="6">
    <source>
        <dbReference type="ARBA" id="ARBA00022989"/>
    </source>
</evidence>
<protein>
    <submittedName>
        <fullName evidence="14">Olfactory receptor 14K1</fullName>
    </submittedName>
</protein>
<name>G5B0E0_HETGA</name>
<evidence type="ECO:0000313" key="14">
    <source>
        <dbReference type="EMBL" id="EHB02751.1"/>
    </source>
</evidence>
<dbReference type="GO" id="GO:0004984">
    <property type="term" value="F:olfactory receptor activity"/>
    <property type="evidence" value="ECO:0007669"/>
    <property type="project" value="InterPro"/>
</dbReference>
<dbReference type="FunFam" id="1.20.1070.10:FF:000015">
    <property type="entry name" value="Olfactory receptor"/>
    <property type="match status" value="1"/>
</dbReference>
<comment type="function">
    <text evidence="11">Possible taste receptor.</text>
</comment>
<evidence type="ECO:0000256" key="12">
    <source>
        <dbReference type="SAM" id="Phobius"/>
    </source>
</evidence>
<feature type="transmembrane region" description="Helical" evidence="12">
    <location>
        <begin position="34"/>
        <end position="53"/>
    </location>
</feature>
<feature type="transmembrane region" description="Helical" evidence="12">
    <location>
        <begin position="65"/>
        <end position="87"/>
    </location>
</feature>
<dbReference type="InParanoid" id="G5B0E0"/>
<gene>
    <name evidence="14" type="ORF">GW7_10770</name>
</gene>
<dbReference type="Pfam" id="PF13853">
    <property type="entry name" value="7tm_4"/>
    <property type="match status" value="1"/>
</dbReference>
<evidence type="ECO:0000313" key="15">
    <source>
        <dbReference type="Proteomes" id="UP000006813"/>
    </source>
</evidence>
<dbReference type="OMA" id="CMRSKDI"/>
<keyword evidence="10" id="KW-0807">Transducer</keyword>
<evidence type="ECO:0000256" key="2">
    <source>
        <dbReference type="ARBA" id="ARBA00022475"/>
    </source>
</evidence>
<dbReference type="AlphaFoldDB" id="G5B0E0"/>
<dbReference type="SUPFAM" id="SSF81321">
    <property type="entry name" value="Family A G protein-coupled receptor-like"/>
    <property type="match status" value="1"/>
</dbReference>
<dbReference type="PRINTS" id="PR00237">
    <property type="entry name" value="GPCRRHODOPSN"/>
</dbReference>
<dbReference type="Gene3D" id="1.20.1070.10">
    <property type="entry name" value="Rhodopsin 7-helix transmembrane proteins"/>
    <property type="match status" value="1"/>
</dbReference>
<keyword evidence="9 14" id="KW-0675">Receptor</keyword>
<keyword evidence="7" id="KW-0297">G-protein coupled receptor</keyword>
<dbReference type="PANTHER" id="PTHR26452">
    <property type="entry name" value="OLFACTORY RECEPTOR"/>
    <property type="match status" value="1"/>
</dbReference>
<evidence type="ECO:0000256" key="10">
    <source>
        <dbReference type="ARBA" id="ARBA00023224"/>
    </source>
</evidence>
<proteinExistence type="predicted"/>
<dbReference type="InterPro" id="IPR050516">
    <property type="entry name" value="Olfactory_GPCR"/>
</dbReference>
<reference evidence="14 15" key="1">
    <citation type="journal article" date="2011" name="Nature">
        <title>Genome sequencing reveals insights into physiology and longevity of the naked mole rat.</title>
        <authorList>
            <person name="Kim E.B."/>
            <person name="Fang X."/>
            <person name="Fushan A.A."/>
            <person name="Huang Z."/>
            <person name="Lobanov A.V."/>
            <person name="Han L."/>
            <person name="Marino S.M."/>
            <person name="Sun X."/>
            <person name="Turanov A.A."/>
            <person name="Yang P."/>
            <person name="Yim S.H."/>
            <person name="Zhao X."/>
            <person name="Kasaikina M.V."/>
            <person name="Stoletzki N."/>
            <person name="Peng C."/>
            <person name="Polak P."/>
            <person name="Xiong Z."/>
            <person name="Kiezun A."/>
            <person name="Zhu Y."/>
            <person name="Chen Y."/>
            <person name="Kryukov G.V."/>
            <person name="Zhang Q."/>
            <person name="Peshkin L."/>
            <person name="Yang L."/>
            <person name="Bronson R.T."/>
            <person name="Buffenstein R."/>
            <person name="Wang B."/>
            <person name="Han C."/>
            <person name="Li Q."/>
            <person name="Chen L."/>
            <person name="Zhao W."/>
            <person name="Sunyaev S.R."/>
            <person name="Park T.J."/>
            <person name="Zhang G."/>
            <person name="Wang J."/>
            <person name="Gladyshev V.N."/>
        </authorList>
    </citation>
    <scope>NUCLEOTIDE SEQUENCE [LARGE SCALE GENOMIC DNA]</scope>
</reference>
<sequence length="229" mass="25336">MLLGLQAAFFFLIYLVTMLKNMTFLLLTVLDCHLYTPMYFFLSHLSFLDLCLISTTVSKSILNSIALSNSISFMGCVCQLFLVVLLAGSEVGILTSMSYDHYVAICHPLYYEAIKNKGCCVQLMAVSWLSGGALGILYSAETFSLEFCGSNRIHQFFCDVPALPELTCSEKHAAINVSVALGILYAFSCLVCIVVSYVFIFSTVLRIPSRQSRSKAFSNFMPHLVVVST</sequence>
<dbReference type="EMBL" id="JH167812">
    <property type="protein sequence ID" value="EHB02751.1"/>
    <property type="molecule type" value="Genomic_DNA"/>
</dbReference>
<dbReference type="PROSITE" id="PS50262">
    <property type="entry name" value="G_PROTEIN_RECEP_F1_2"/>
    <property type="match status" value="1"/>
</dbReference>
<dbReference type="InterPro" id="IPR017452">
    <property type="entry name" value="GPCR_Rhodpsn_7TM"/>
</dbReference>
<evidence type="ECO:0000256" key="5">
    <source>
        <dbReference type="ARBA" id="ARBA00022725"/>
    </source>
</evidence>
<evidence type="ECO:0000256" key="11">
    <source>
        <dbReference type="ARBA" id="ARBA00053672"/>
    </source>
</evidence>
<evidence type="ECO:0000256" key="7">
    <source>
        <dbReference type="ARBA" id="ARBA00023040"/>
    </source>
</evidence>
<dbReference type="Proteomes" id="UP000006813">
    <property type="component" value="Unassembled WGS sequence"/>
</dbReference>
<organism evidence="14 15">
    <name type="scientific">Heterocephalus glaber</name>
    <name type="common">Naked mole rat</name>
    <dbReference type="NCBI Taxonomy" id="10181"/>
    <lineage>
        <taxon>Eukaryota</taxon>
        <taxon>Metazoa</taxon>
        <taxon>Chordata</taxon>
        <taxon>Craniata</taxon>
        <taxon>Vertebrata</taxon>
        <taxon>Euteleostomi</taxon>
        <taxon>Mammalia</taxon>
        <taxon>Eutheria</taxon>
        <taxon>Euarchontoglires</taxon>
        <taxon>Glires</taxon>
        <taxon>Rodentia</taxon>
        <taxon>Hystricomorpha</taxon>
        <taxon>Bathyergidae</taxon>
        <taxon>Heterocephalus</taxon>
    </lineage>
</organism>
<keyword evidence="5" id="KW-0552">Olfaction</keyword>